<dbReference type="InterPro" id="IPR050646">
    <property type="entry name" value="Cas1"/>
</dbReference>
<dbReference type="Pfam" id="PF01867">
    <property type="entry name" value="Cas_Cas1"/>
    <property type="match status" value="1"/>
</dbReference>
<proteinExistence type="inferred from homology"/>
<protein>
    <recommendedName>
        <fullName evidence="10">CRISPR-associated endonuclease Cas1</fullName>
        <ecNumber evidence="10">3.1.-.-</ecNumber>
    </recommendedName>
</protein>
<name>A0ABM8V1T5_THEXY</name>
<evidence type="ECO:0000256" key="5">
    <source>
        <dbReference type="ARBA" id="ARBA00022842"/>
    </source>
</evidence>
<dbReference type="HAMAP" id="MF_01470">
    <property type="entry name" value="Cas1"/>
    <property type="match status" value="1"/>
</dbReference>
<keyword evidence="8 10" id="KW-0464">Manganese</keyword>
<keyword evidence="5 10" id="KW-0460">Magnesium</keyword>
<keyword evidence="6 10" id="KW-0051">Antiviral defense</keyword>
<dbReference type="InterPro" id="IPR042211">
    <property type="entry name" value="CRISPR-assoc_Cas1_N"/>
</dbReference>
<keyword evidence="1 10" id="KW-0540">Nuclease</keyword>
<dbReference type="NCBIfam" id="TIGR03640">
    <property type="entry name" value="cas1_DVULG"/>
    <property type="match status" value="1"/>
</dbReference>
<sequence length="340" mass="38693">MRKLLNTLYVTNPNSYLARDGENVVVRVDDRPVGRVPIHNLESIITFGYTGASPALIHLCAERGVSLSFHRENGQFIARVQGPVKGNVLLRRKQYKMADGSEAVEVARSIIFAKVANSRAILNRGLRDHAEVIDSSKVRQESELLKRYLGVVMKLGTLDDIRGLEGDAARRYFRALDELILVNKDAFYIRTRSRRPPLDRMNAMLSFMYGILRNEVQSALESVGLDPQVGFLHRDRPGRPSLALDMMEELRGYLVDRLILSMVNRRQIDPNQFIQKENGAFLLKPALRKELIAAWQKRKQDEITHPFLDEKISVGLLPYAQALLLARYIRGDLDAYPPFL</sequence>
<organism evidence="11 12">
    <name type="scientific">Thermobacillus xylanilyticus</name>
    <dbReference type="NCBI Taxonomy" id="76633"/>
    <lineage>
        <taxon>Bacteria</taxon>
        <taxon>Bacillati</taxon>
        <taxon>Bacillota</taxon>
        <taxon>Bacilli</taxon>
        <taxon>Bacillales</taxon>
        <taxon>Paenibacillaceae</taxon>
        <taxon>Thermobacillus</taxon>
    </lineage>
</organism>
<evidence type="ECO:0000313" key="11">
    <source>
        <dbReference type="EMBL" id="CAG5081719.1"/>
    </source>
</evidence>
<evidence type="ECO:0000256" key="8">
    <source>
        <dbReference type="ARBA" id="ARBA00023211"/>
    </source>
</evidence>
<dbReference type="PANTHER" id="PTHR34353:SF2">
    <property type="entry name" value="CRISPR-ASSOCIATED ENDONUCLEASE CAS1 1"/>
    <property type="match status" value="1"/>
</dbReference>
<feature type="binding site" evidence="10">
    <location>
        <position position="248"/>
    </location>
    <ligand>
        <name>Mn(2+)</name>
        <dbReference type="ChEBI" id="CHEBI:29035"/>
    </ligand>
</feature>
<feature type="binding site" evidence="10">
    <location>
        <position position="233"/>
    </location>
    <ligand>
        <name>Mn(2+)</name>
        <dbReference type="ChEBI" id="CHEBI:29035"/>
    </ligand>
</feature>
<reference evidence="11 12" key="1">
    <citation type="submission" date="2021-04" db="EMBL/GenBank/DDBJ databases">
        <authorList>
            <person name="Rakotoarivonina H."/>
        </authorList>
    </citation>
    <scope>NUCLEOTIDE SEQUENCE [LARGE SCALE GENOMIC DNA]</scope>
    <source>
        <strain evidence="11 12">XE</strain>
    </source>
</reference>
<evidence type="ECO:0000256" key="1">
    <source>
        <dbReference type="ARBA" id="ARBA00022722"/>
    </source>
</evidence>
<keyword evidence="4 10" id="KW-0378">Hydrolase</keyword>
<evidence type="ECO:0000313" key="12">
    <source>
        <dbReference type="Proteomes" id="UP000681526"/>
    </source>
</evidence>
<dbReference type="InterPro" id="IPR002729">
    <property type="entry name" value="CRISPR-assoc_Cas1"/>
</dbReference>
<dbReference type="EC" id="3.1.-.-" evidence="10"/>
<dbReference type="PANTHER" id="PTHR34353">
    <property type="entry name" value="CRISPR-ASSOCIATED ENDONUCLEASE CAS1 1"/>
    <property type="match status" value="1"/>
</dbReference>
<dbReference type="InterPro" id="IPR019856">
    <property type="entry name" value="CRISPR-assoc_Cas1_DVULG"/>
</dbReference>
<comment type="caution">
    <text evidence="11">The sequence shown here is derived from an EMBL/GenBank/DDBJ whole genome shotgun (WGS) entry which is preliminary data.</text>
</comment>
<dbReference type="Gene3D" id="3.100.10.20">
    <property type="entry name" value="CRISPR-associated endonuclease Cas1, N-terminal domain"/>
    <property type="match status" value="1"/>
</dbReference>
<comment type="similarity">
    <text evidence="10">Belongs to the CRISPR-associated endonuclease Cas1 family.</text>
</comment>
<keyword evidence="12" id="KW-1185">Reference proteome</keyword>
<evidence type="ECO:0000256" key="2">
    <source>
        <dbReference type="ARBA" id="ARBA00022723"/>
    </source>
</evidence>
<dbReference type="InterPro" id="IPR042206">
    <property type="entry name" value="CRISPR-assoc_Cas1_C"/>
</dbReference>
<keyword evidence="7 10" id="KW-0238">DNA-binding</keyword>
<keyword evidence="3 10" id="KW-0255">Endonuclease</keyword>
<dbReference type="Proteomes" id="UP000681526">
    <property type="component" value="Unassembled WGS sequence"/>
</dbReference>
<evidence type="ECO:0000256" key="7">
    <source>
        <dbReference type="ARBA" id="ARBA00023125"/>
    </source>
</evidence>
<comment type="cofactor">
    <cofactor evidence="10">
        <name>Mg(2+)</name>
        <dbReference type="ChEBI" id="CHEBI:18420"/>
    </cofactor>
    <cofactor evidence="10">
        <name>Mn(2+)</name>
        <dbReference type="ChEBI" id="CHEBI:29035"/>
    </cofactor>
</comment>
<dbReference type="EMBL" id="CAJRAY010000024">
    <property type="protein sequence ID" value="CAG5081719.1"/>
    <property type="molecule type" value="Genomic_DNA"/>
</dbReference>
<dbReference type="Gene3D" id="1.20.120.920">
    <property type="entry name" value="CRISPR-associated endonuclease Cas1, C-terminal domain"/>
    <property type="match status" value="1"/>
</dbReference>
<comment type="subunit">
    <text evidence="9 10">Homodimer, forms a heterotetramer with a Cas2 homodimer.</text>
</comment>
<dbReference type="NCBIfam" id="TIGR00287">
    <property type="entry name" value="cas1"/>
    <property type="match status" value="1"/>
</dbReference>
<comment type="function">
    <text evidence="10">CRISPR (clustered regularly interspaced short palindromic repeat), is an adaptive immune system that provides protection against mobile genetic elements (viruses, transposable elements and conjugative plasmids). CRISPR clusters contain spacers, sequences complementary to antecedent mobile elements, and target invading nucleic acids. CRISPR clusters are transcribed and processed into CRISPR RNA (crRNA). Acts as a dsDNA endonuclease. Involved in the integration of spacer DNA into the CRISPR cassette.</text>
</comment>
<dbReference type="GO" id="GO:0004519">
    <property type="term" value="F:endonuclease activity"/>
    <property type="evidence" value="ECO:0007669"/>
    <property type="project" value="UniProtKB-KW"/>
</dbReference>
<gene>
    <name evidence="11" type="primary">txxe 1205-cas1_2</name>
    <name evidence="10" type="synonym">cas1</name>
    <name evidence="11" type="ORF">TXXE_05365</name>
</gene>
<evidence type="ECO:0000256" key="10">
    <source>
        <dbReference type="HAMAP-Rule" id="MF_01470"/>
    </source>
</evidence>
<evidence type="ECO:0000256" key="3">
    <source>
        <dbReference type="ARBA" id="ARBA00022759"/>
    </source>
</evidence>
<feature type="binding site" evidence="10">
    <location>
        <position position="165"/>
    </location>
    <ligand>
        <name>Mn(2+)</name>
        <dbReference type="ChEBI" id="CHEBI:29035"/>
    </ligand>
</feature>
<evidence type="ECO:0000256" key="9">
    <source>
        <dbReference type="ARBA" id="ARBA00038592"/>
    </source>
</evidence>
<accession>A0ABM8V1T5</accession>
<evidence type="ECO:0000256" key="6">
    <source>
        <dbReference type="ARBA" id="ARBA00023118"/>
    </source>
</evidence>
<evidence type="ECO:0000256" key="4">
    <source>
        <dbReference type="ARBA" id="ARBA00022801"/>
    </source>
</evidence>
<dbReference type="RefSeq" id="WP_213483764.1">
    <property type="nucleotide sequence ID" value="NZ_CAJRAY010000024.1"/>
</dbReference>
<keyword evidence="2 10" id="KW-0479">Metal-binding</keyword>